<dbReference type="GO" id="GO:0016020">
    <property type="term" value="C:membrane"/>
    <property type="evidence" value="ECO:0007669"/>
    <property type="project" value="UniProtKB-SubCell"/>
</dbReference>
<protein>
    <submittedName>
        <fullName evidence="5">Uncharacterized protein</fullName>
    </submittedName>
</protein>
<keyword evidence="2" id="KW-0812">Transmembrane</keyword>
<feature type="non-terminal residue" evidence="5">
    <location>
        <position position="1"/>
    </location>
</feature>
<keyword evidence="7" id="KW-1185">Reference proteome</keyword>
<proteinExistence type="predicted"/>
<keyword evidence="4" id="KW-0472">Membrane</keyword>
<evidence type="ECO:0000256" key="1">
    <source>
        <dbReference type="ARBA" id="ARBA00004141"/>
    </source>
</evidence>
<accession>A0A815ZD53</accession>
<dbReference type="GO" id="GO:0008521">
    <property type="term" value="F:acetyl-CoA transmembrane transporter activity"/>
    <property type="evidence" value="ECO:0007669"/>
    <property type="project" value="InterPro"/>
</dbReference>
<evidence type="ECO:0000256" key="3">
    <source>
        <dbReference type="ARBA" id="ARBA00022989"/>
    </source>
</evidence>
<evidence type="ECO:0000313" key="6">
    <source>
        <dbReference type="EMBL" id="CAF4451809.1"/>
    </source>
</evidence>
<dbReference type="InterPro" id="IPR004752">
    <property type="entry name" value="AmpG_permease/AT-1"/>
</dbReference>
<comment type="subcellular location">
    <subcellularLocation>
        <location evidence="1">Membrane</location>
        <topology evidence="1">Multi-pass membrane protein</topology>
    </subcellularLocation>
</comment>
<evidence type="ECO:0000256" key="4">
    <source>
        <dbReference type="ARBA" id="ARBA00023136"/>
    </source>
</evidence>
<dbReference type="GO" id="GO:0035348">
    <property type="term" value="P:acetyl-CoA transmembrane transport"/>
    <property type="evidence" value="ECO:0007669"/>
    <property type="project" value="InterPro"/>
</dbReference>
<dbReference type="InterPro" id="IPR024371">
    <property type="entry name" value="AcetylCoA_trans_1-like"/>
</dbReference>
<dbReference type="Proteomes" id="UP000681722">
    <property type="component" value="Unassembled WGS sequence"/>
</dbReference>
<dbReference type="EMBL" id="CAJOBC010098085">
    <property type="protein sequence ID" value="CAF4451809.1"/>
    <property type="molecule type" value="Genomic_DNA"/>
</dbReference>
<dbReference type="EMBL" id="CAJNOQ010032085">
    <property type="protein sequence ID" value="CAF1583483.1"/>
    <property type="molecule type" value="Genomic_DNA"/>
</dbReference>
<dbReference type="Proteomes" id="UP000663829">
    <property type="component" value="Unassembled WGS sequence"/>
</dbReference>
<reference evidence="5" key="1">
    <citation type="submission" date="2021-02" db="EMBL/GenBank/DDBJ databases">
        <authorList>
            <person name="Nowell W R."/>
        </authorList>
    </citation>
    <scope>NUCLEOTIDE SEQUENCE</scope>
</reference>
<evidence type="ECO:0000313" key="5">
    <source>
        <dbReference type="EMBL" id="CAF1583483.1"/>
    </source>
</evidence>
<keyword evidence="3" id="KW-1133">Transmembrane helix</keyword>
<dbReference type="Pfam" id="PF13000">
    <property type="entry name" value="Acatn"/>
    <property type="match status" value="1"/>
</dbReference>
<comment type="caution">
    <text evidence="5">The sequence shown here is derived from an EMBL/GenBank/DDBJ whole genome shotgun (WGS) entry which is preliminary data.</text>
</comment>
<name>A0A815ZD53_9BILA</name>
<evidence type="ECO:0000313" key="7">
    <source>
        <dbReference type="Proteomes" id="UP000663829"/>
    </source>
</evidence>
<sequence length="61" mass="7093">VIIGITVSIPILLQTYGSTWNEQAIYSFAFWPFNLKLLWAPIIDSVFIKHFGRRKTCTYIT</sequence>
<dbReference type="OrthoDB" id="6415790at2759"/>
<dbReference type="PANTHER" id="PTHR12778">
    <property type="entry name" value="SOLUTE CARRIER FAMILY 33 ACETYL-COA TRANSPORTER -RELATED"/>
    <property type="match status" value="1"/>
</dbReference>
<dbReference type="AlphaFoldDB" id="A0A815ZD53"/>
<organism evidence="5 7">
    <name type="scientific">Didymodactylos carnosus</name>
    <dbReference type="NCBI Taxonomy" id="1234261"/>
    <lineage>
        <taxon>Eukaryota</taxon>
        <taxon>Metazoa</taxon>
        <taxon>Spiralia</taxon>
        <taxon>Gnathifera</taxon>
        <taxon>Rotifera</taxon>
        <taxon>Eurotatoria</taxon>
        <taxon>Bdelloidea</taxon>
        <taxon>Philodinida</taxon>
        <taxon>Philodinidae</taxon>
        <taxon>Didymodactylos</taxon>
    </lineage>
</organism>
<dbReference type="PANTHER" id="PTHR12778:SF9">
    <property type="entry name" value="ACETYL-COENZYME A TRANSPORTER 1"/>
    <property type="match status" value="1"/>
</dbReference>
<evidence type="ECO:0000256" key="2">
    <source>
        <dbReference type="ARBA" id="ARBA00022692"/>
    </source>
</evidence>
<gene>
    <name evidence="5" type="ORF">GPM918_LOCUS41250</name>
    <name evidence="6" type="ORF">SRO942_LOCUS42280</name>
</gene>